<keyword evidence="2" id="KW-1185">Reference proteome</keyword>
<name>A0A4R7P0C8_9GAMM</name>
<reference evidence="1 2" key="1">
    <citation type="submission" date="2019-03" db="EMBL/GenBank/DDBJ databases">
        <title>Genomic Encyclopedia of Type Strains, Phase IV (KMG-IV): sequencing the most valuable type-strain genomes for metagenomic binning, comparative biology and taxonomic classification.</title>
        <authorList>
            <person name="Goeker M."/>
        </authorList>
    </citation>
    <scope>NUCLEOTIDE SEQUENCE [LARGE SCALE GENOMIC DNA]</scope>
    <source>
        <strain evidence="1 2">DSM 26377</strain>
    </source>
</reference>
<evidence type="ECO:0000313" key="1">
    <source>
        <dbReference type="EMBL" id="TDU26868.1"/>
    </source>
</evidence>
<organism evidence="1 2">
    <name type="scientific">Panacagrimonas perspica</name>
    <dbReference type="NCBI Taxonomy" id="381431"/>
    <lineage>
        <taxon>Bacteria</taxon>
        <taxon>Pseudomonadati</taxon>
        <taxon>Pseudomonadota</taxon>
        <taxon>Gammaproteobacteria</taxon>
        <taxon>Nevskiales</taxon>
        <taxon>Nevskiaceae</taxon>
        <taxon>Panacagrimonas</taxon>
    </lineage>
</organism>
<evidence type="ECO:0000313" key="2">
    <source>
        <dbReference type="Proteomes" id="UP000295341"/>
    </source>
</evidence>
<proteinExistence type="predicted"/>
<dbReference type="OrthoDB" id="5405204at2"/>
<dbReference type="EMBL" id="SOBT01000010">
    <property type="protein sequence ID" value="TDU26868.1"/>
    <property type="molecule type" value="Genomic_DNA"/>
</dbReference>
<dbReference type="Proteomes" id="UP000295341">
    <property type="component" value="Unassembled WGS sequence"/>
</dbReference>
<sequence length="488" mass="54462">MTRRVHALLWLLLLGMAGCGPILPPPSVYVGWYKGFDTCRDEYAAMDARVASAGVGDAAYYRVPGYPYLRIDRLLASYAKEIEGPEQTAGWIRRMRELDQESREFEYLNLGMTFNQIGQQRDRFLNCSRTLATFELDDPGNLEKLKSTAQPDDAYSGVARAVGLYPLAVPLLRSRIQAEQEAVRKDFDRPLPELDSGGVLTLWSVKPPEEPDYEEVNFRRALPDEFGLPGLTETQWLTLTQRYAPSLWIETASDADRPGLPRLTGSGVDVDSTQALVNYSISFSRFGKDPVMQITYFFWFRGNGAPSSPAIDGLLWRVTLDMDAKPLAYESLHASGHSHYWFPVQPLTRRENAGYWQQAGFLPQGQVAEQDRAVRLKAGNHAVRRVVPLASARAERTATYELRRYEELYTLPLPSGGSHSLFSPDGLVPGSDGPDPSWMWSSGVRHPGALKQYGHHTPAYVGREHFDAPFLLESVFIPPAIPSAAPPG</sequence>
<gene>
    <name evidence="1" type="ORF">DFR24_3899</name>
</gene>
<dbReference type="RefSeq" id="WP_133883026.1">
    <property type="nucleotide sequence ID" value="NZ_MWIN01000009.1"/>
</dbReference>
<dbReference type="PROSITE" id="PS51257">
    <property type="entry name" value="PROKAR_LIPOPROTEIN"/>
    <property type="match status" value="1"/>
</dbReference>
<protein>
    <submittedName>
        <fullName evidence="1">Uncharacterized protein</fullName>
    </submittedName>
</protein>
<comment type="caution">
    <text evidence="1">The sequence shown here is derived from an EMBL/GenBank/DDBJ whole genome shotgun (WGS) entry which is preliminary data.</text>
</comment>
<dbReference type="AlphaFoldDB" id="A0A4R7P0C8"/>
<accession>A0A4R7P0C8</accession>